<evidence type="ECO:0000256" key="1">
    <source>
        <dbReference type="SAM" id="SignalP"/>
    </source>
</evidence>
<dbReference type="PANTHER" id="PTHR34512:SF30">
    <property type="entry name" value="OUTER MEMBRANE PROTEIN ASSEMBLY FACTOR BAMB"/>
    <property type="match status" value="1"/>
</dbReference>
<feature type="signal peptide" evidence="1">
    <location>
        <begin position="1"/>
        <end position="22"/>
    </location>
</feature>
<feature type="domain" description="Pyrrolo-quinoline quinone repeat" evidence="2">
    <location>
        <begin position="582"/>
        <end position="721"/>
    </location>
</feature>
<dbReference type="PANTHER" id="PTHR34512">
    <property type="entry name" value="CELL SURFACE PROTEIN"/>
    <property type="match status" value="1"/>
</dbReference>
<sequence length="885" mass="94108">MLIIRCLRALTALSVAAAVAVADDGRPPLELVGWKAAWSVPAEDMASLSFLSGENLITAASEGTVTVRDARTGTIRRTIRTSAPSLGDAWATTGTLVVAGSPRGSSDRTLYGYDLASGGPLWQHALPPSGPRADNLPRILVSEYGIVVFQRESGLLSLDVRTGGIHARNADTVGCEGQPDSTSRAVLLLSHCGQGRVRLDSFDPRTLRRNWTRPVATRHTTADDDVRLSLRRASEGFVIAGVDDDEYLFTQDGTPLPVSGLDRAAAWWPSGGDGRWSPPLQVGDLPDAGDPPGFDLNSAWPLPGYLISRDQDTGRLGAFPLDRPLAHTTNLVGATSRMAFIHSDAQVTAFRPVYGRPTGPVALGGVPPHAWPDACSLLTARDLGHGIRPVPGSKSLGDLTLPRPVACDWIPPEDDGEVISLAVSWVSPNAGALFAAAAEQTRRHESFDFDPTIEGEGIFSYTAHGPGGTFGGTLVNVGPVIVHLTSSSRLLQRLTAVRVRDNLMARYRPGERVRPPERTGGWTHLADGSVSADPVVDGDVVYAGADDGLYALDAVNGRARWKSWPAAPMLVDGVLYGVRSDGVAAIDAASGRMRWNRDFDARDIVIKDGGVYAGVGFTHVIALDAVTGKQRWRFRVPGDLGNVAVAAGTVYVSSRKGHVGDQQGLLSALDATTGALRWRSRLGAADFTPAGYLTATGEAVFAVTGTKVSALDPATGKARWRARFGHIVRYDPVVIGGTVYLGDLAGRTYALNTASGKERWRLTTAGDSGRWNVTESRGKVYIGGRHLHALDPETGQERWSRPLTAEVSVHEDTVFARDEGGTLHALDAATGAPRWRFQAGGRFQTQPVVAGGLVYVGSSNGNLYALRAKDGRPGPNPAELDRHTG</sequence>
<dbReference type="Gene3D" id="2.130.10.10">
    <property type="entry name" value="YVTN repeat-like/Quinoprotein amine dehydrogenase"/>
    <property type="match status" value="2"/>
</dbReference>
<evidence type="ECO:0000259" key="2">
    <source>
        <dbReference type="Pfam" id="PF13360"/>
    </source>
</evidence>
<gene>
    <name evidence="3" type="ORF">SAMN05421869_10388</name>
</gene>
<name>A0A1G8ESK1_9ACTN</name>
<feature type="domain" description="Pyrrolo-quinoline quinone repeat" evidence="2">
    <location>
        <begin position="34"/>
        <end position="227"/>
    </location>
</feature>
<organism evidence="3 4">
    <name type="scientific">Nonomuraea jiangxiensis</name>
    <dbReference type="NCBI Taxonomy" id="633440"/>
    <lineage>
        <taxon>Bacteria</taxon>
        <taxon>Bacillati</taxon>
        <taxon>Actinomycetota</taxon>
        <taxon>Actinomycetes</taxon>
        <taxon>Streptosporangiales</taxon>
        <taxon>Streptosporangiaceae</taxon>
        <taxon>Nonomuraea</taxon>
    </lineage>
</organism>
<evidence type="ECO:0000313" key="4">
    <source>
        <dbReference type="Proteomes" id="UP000199202"/>
    </source>
</evidence>
<keyword evidence="4" id="KW-1185">Reference proteome</keyword>
<dbReference type="EMBL" id="FNDJ01000003">
    <property type="protein sequence ID" value="SDH72845.1"/>
    <property type="molecule type" value="Genomic_DNA"/>
</dbReference>
<dbReference type="RefSeq" id="WP_090930035.1">
    <property type="nucleotide sequence ID" value="NZ_FNDJ01000003.1"/>
</dbReference>
<dbReference type="STRING" id="633440.SAMN05421869_10388"/>
<dbReference type="SUPFAM" id="SSF50998">
    <property type="entry name" value="Quinoprotein alcohol dehydrogenase-like"/>
    <property type="match status" value="4"/>
</dbReference>
<dbReference type="InterPro" id="IPR018391">
    <property type="entry name" value="PQQ_b-propeller_rpt"/>
</dbReference>
<dbReference type="AlphaFoldDB" id="A0A1G8ESK1"/>
<dbReference type="InterPro" id="IPR002372">
    <property type="entry name" value="PQQ_rpt_dom"/>
</dbReference>
<keyword evidence="1" id="KW-0732">Signal</keyword>
<dbReference type="Pfam" id="PF13360">
    <property type="entry name" value="PQQ_2"/>
    <property type="match status" value="3"/>
</dbReference>
<dbReference type="SMART" id="SM00564">
    <property type="entry name" value="PQQ"/>
    <property type="match status" value="10"/>
</dbReference>
<dbReference type="InterPro" id="IPR011047">
    <property type="entry name" value="Quinoprotein_ADH-like_sf"/>
</dbReference>
<dbReference type="InterPro" id="IPR015943">
    <property type="entry name" value="WD40/YVTN_repeat-like_dom_sf"/>
</dbReference>
<protein>
    <submittedName>
        <fullName evidence="3">Outer membrane protein assembly factor BamB, contains PQQ-like beta-propeller repeat</fullName>
    </submittedName>
</protein>
<feature type="chain" id="PRO_5011586098" evidence="1">
    <location>
        <begin position="23"/>
        <end position="885"/>
    </location>
</feature>
<dbReference type="OrthoDB" id="3577345at2"/>
<proteinExistence type="predicted"/>
<dbReference type="Gene3D" id="2.40.10.480">
    <property type="match status" value="3"/>
</dbReference>
<dbReference type="Proteomes" id="UP000199202">
    <property type="component" value="Unassembled WGS sequence"/>
</dbReference>
<reference evidence="3 4" key="1">
    <citation type="submission" date="2016-10" db="EMBL/GenBank/DDBJ databases">
        <authorList>
            <person name="de Groot N.N."/>
        </authorList>
    </citation>
    <scope>NUCLEOTIDE SEQUENCE [LARGE SCALE GENOMIC DNA]</scope>
    <source>
        <strain evidence="3 4">CGMCC 4.6533</strain>
    </source>
</reference>
<feature type="domain" description="Pyrrolo-quinoline quinone repeat" evidence="2">
    <location>
        <begin position="786"/>
        <end position="872"/>
    </location>
</feature>
<accession>A0A1G8ESK1</accession>
<evidence type="ECO:0000313" key="3">
    <source>
        <dbReference type="EMBL" id="SDH72845.1"/>
    </source>
</evidence>